<dbReference type="InterPro" id="IPR011256">
    <property type="entry name" value="Reg_factor_effector_dom_sf"/>
</dbReference>
<dbReference type="SMART" id="SM00871">
    <property type="entry name" value="AraC_E_bind"/>
    <property type="match status" value="1"/>
</dbReference>
<dbReference type="SUPFAM" id="SSF55136">
    <property type="entry name" value="Probable bacterial effector-binding domain"/>
    <property type="match status" value="1"/>
</dbReference>
<evidence type="ECO:0000313" key="3">
    <source>
        <dbReference type="Proteomes" id="UP001500542"/>
    </source>
</evidence>
<protein>
    <recommendedName>
        <fullName evidence="1">AraC effector-binding domain-containing protein</fullName>
    </recommendedName>
</protein>
<dbReference type="InterPro" id="IPR010499">
    <property type="entry name" value="AraC_E-bd"/>
</dbReference>
<dbReference type="EMBL" id="BAAAHK010000003">
    <property type="protein sequence ID" value="GAA0927836.1"/>
    <property type="molecule type" value="Genomic_DNA"/>
</dbReference>
<keyword evidence="3" id="KW-1185">Reference proteome</keyword>
<reference evidence="2 3" key="1">
    <citation type="journal article" date="2019" name="Int. J. Syst. Evol. Microbiol.">
        <title>The Global Catalogue of Microorganisms (GCM) 10K type strain sequencing project: providing services to taxonomists for standard genome sequencing and annotation.</title>
        <authorList>
            <consortium name="The Broad Institute Genomics Platform"/>
            <consortium name="The Broad Institute Genome Sequencing Center for Infectious Disease"/>
            <person name="Wu L."/>
            <person name="Ma J."/>
        </authorList>
    </citation>
    <scope>NUCLEOTIDE SEQUENCE [LARGE SCALE GENOMIC DNA]</scope>
    <source>
        <strain evidence="2 3">JCM 10977</strain>
    </source>
</reference>
<evidence type="ECO:0000313" key="2">
    <source>
        <dbReference type="EMBL" id="GAA0927836.1"/>
    </source>
</evidence>
<gene>
    <name evidence="2" type="ORF">GCM10009554_09010</name>
</gene>
<evidence type="ECO:0000259" key="1">
    <source>
        <dbReference type="SMART" id="SM00871"/>
    </source>
</evidence>
<feature type="domain" description="AraC effector-binding" evidence="1">
    <location>
        <begin position="13"/>
        <end position="161"/>
    </location>
</feature>
<dbReference type="Gene3D" id="3.20.80.10">
    <property type="entry name" value="Regulatory factor, effector binding domain"/>
    <property type="match status" value="1"/>
</dbReference>
<dbReference type="InterPro" id="IPR029442">
    <property type="entry name" value="GyrI-like"/>
</dbReference>
<dbReference type="Proteomes" id="UP001500542">
    <property type="component" value="Unassembled WGS sequence"/>
</dbReference>
<comment type="caution">
    <text evidence="2">The sequence shown here is derived from an EMBL/GenBank/DDBJ whole genome shotgun (WGS) entry which is preliminary data.</text>
</comment>
<sequence length="167" mass="18503">MDTERPPAGTTPADPYLREAVEQPTAVRRATLALPELRAWFAKTYGEVGSYLTLHGITPRGYPFARYQHRPDGRFDVEAGYVVTAPIAGDTVTVPSSLPGGLHAVVWHIGPYQKIGATYAQLTTWIESQSGRADGAPWEFYHDPPGNERTLWRTEIVQPYVIVGDPR</sequence>
<organism evidence="2 3">
    <name type="scientific">Kribbella koreensis</name>
    <dbReference type="NCBI Taxonomy" id="57909"/>
    <lineage>
        <taxon>Bacteria</taxon>
        <taxon>Bacillati</taxon>
        <taxon>Actinomycetota</taxon>
        <taxon>Actinomycetes</taxon>
        <taxon>Propionibacteriales</taxon>
        <taxon>Kribbellaceae</taxon>
        <taxon>Kribbella</taxon>
    </lineage>
</organism>
<proteinExistence type="predicted"/>
<dbReference type="Pfam" id="PF06445">
    <property type="entry name" value="GyrI-like"/>
    <property type="match status" value="1"/>
</dbReference>
<accession>A0ABN1PGT6</accession>
<name>A0ABN1PGT6_9ACTN</name>
<dbReference type="RefSeq" id="WP_343965054.1">
    <property type="nucleotide sequence ID" value="NZ_BAAAHK010000003.1"/>
</dbReference>